<feature type="compositionally biased region" description="Low complexity" evidence="1">
    <location>
        <begin position="1"/>
        <end position="16"/>
    </location>
</feature>
<evidence type="ECO:0000313" key="3">
    <source>
        <dbReference type="Proteomes" id="UP000479710"/>
    </source>
</evidence>
<comment type="caution">
    <text evidence="2">The sequence shown here is derived from an EMBL/GenBank/DDBJ whole genome shotgun (WGS) entry which is preliminary data.</text>
</comment>
<dbReference type="SUPFAM" id="SSF49599">
    <property type="entry name" value="TRAF domain-like"/>
    <property type="match status" value="1"/>
</dbReference>
<evidence type="ECO:0008006" key="4">
    <source>
        <dbReference type="Google" id="ProtNLM"/>
    </source>
</evidence>
<name>A0A6G1CAY5_9ORYZ</name>
<dbReference type="AlphaFoldDB" id="A0A6G1CAY5"/>
<organism evidence="2 3">
    <name type="scientific">Oryza meyeriana var. granulata</name>
    <dbReference type="NCBI Taxonomy" id="110450"/>
    <lineage>
        <taxon>Eukaryota</taxon>
        <taxon>Viridiplantae</taxon>
        <taxon>Streptophyta</taxon>
        <taxon>Embryophyta</taxon>
        <taxon>Tracheophyta</taxon>
        <taxon>Spermatophyta</taxon>
        <taxon>Magnoliopsida</taxon>
        <taxon>Liliopsida</taxon>
        <taxon>Poales</taxon>
        <taxon>Poaceae</taxon>
        <taxon>BOP clade</taxon>
        <taxon>Oryzoideae</taxon>
        <taxon>Oryzeae</taxon>
        <taxon>Oryzinae</taxon>
        <taxon>Oryza</taxon>
        <taxon>Oryza meyeriana</taxon>
    </lineage>
</organism>
<keyword evidence="3" id="KW-1185">Reference proteome</keyword>
<gene>
    <name evidence="2" type="ORF">E2562_035618</name>
</gene>
<dbReference type="CDD" id="cd00121">
    <property type="entry name" value="MATH"/>
    <property type="match status" value="1"/>
</dbReference>
<dbReference type="Proteomes" id="UP000479710">
    <property type="component" value="Unassembled WGS sequence"/>
</dbReference>
<feature type="region of interest" description="Disordered" evidence="1">
    <location>
        <begin position="1"/>
        <end position="23"/>
    </location>
</feature>
<dbReference type="EMBL" id="SPHZ02000010">
    <property type="protein sequence ID" value="KAF0897310.1"/>
    <property type="molecule type" value="Genomic_DNA"/>
</dbReference>
<evidence type="ECO:0000313" key="2">
    <source>
        <dbReference type="EMBL" id="KAF0897310.1"/>
    </source>
</evidence>
<dbReference type="OrthoDB" id="597308at2759"/>
<accession>A0A6G1CAY5</accession>
<dbReference type="InterPro" id="IPR002083">
    <property type="entry name" value="MATH/TRAF_dom"/>
</dbReference>
<evidence type="ECO:0000256" key="1">
    <source>
        <dbReference type="SAM" id="MobiDB-lite"/>
    </source>
</evidence>
<proteinExistence type="predicted"/>
<sequence>MSSSSAAASTSSVAEAKGSTSTMVAVAKPTGHHILKIIGYSRTKAMVAAGHFINSRPFHVGDHTWRIKAPRSAT</sequence>
<reference evidence="2 3" key="1">
    <citation type="submission" date="2019-11" db="EMBL/GenBank/DDBJ databases">
        <title>Whole genome sequence of Oryza granulata.</title>
        <authorList>
            <person name="Li W."/>
        </authorList>
    </citation>
    <scope>NUCLEOTIDE SEQUENCE [LARGE SCALE GENOMIC DNA]</scope>
    <source>
        <strain evidence="3">cv. Menghai</strain>
        <tissue evidence="2">Leaf</tissue>
    </source>
</reference>
<protein>
    <recommendedName>
        <fullName evidence="4">MATH domain-containing protein</fullName>
    </recommendedName>
</protein>